<dbReference type="InterPro" id="IPR037152">
    <property type="entry name" value="L-asparaginase_N_sf"/>
</dbReference>
<dbReference type="CDD" id="cd08964">
    <property type="entry name" value="L-asparaginase_II"/>
    <property type="match status" value="1"/>
</dbReference>
<dbReference type="InterPro" id="IPR027474">
    <property type="entry name" value="L-asparaginase_N"/>
</dbReference>
<dbReference type="RefSeq" id="WP_340343259.1">
    <property type="nucleotide sequence ID" value="NZ_JBBKZT010000007.1"/>
</dbReference>
<dbReference type="InterPro" id="IPR006034">
    <property type="entry name" value="Asparaginase/glutaminase-like"/>
</dbReference>
<keyword evidence="8" id="KW-1185">Reference proteome</keyword>
<sequence>MVASAAAKESRRVVVLGTGGTIAGRAAQPGDNIGYTAAEVGVAELLGGIEVAGVTLHAEQVAQVDSKDMDLAIWQRLAARCTHWLAQPDVTGVVITHGTDTLEETAFFLHSVLRLHKPVVLTCAMRPATSLSPDGPQNVRDAVVVAATEGAAGVVAVCAGVIHGALDVQKVHTYRLDAFASGDAGPIGYVEEGMVRSVRNWPAMNTQWSAAAIDSVSTAIDAPRVEVILSHAGASGAIIDALVAQRALEGAGAVGGVVLATTGNGTLHHALEAAAMRAQAAGVAVLRATRCASGRILPKPGDALRDAGGLSPVKARIALMLELLSRQAPR</sequence>
<dbReference type="InterPro" id="IPR040919">
    <property type="entry name" value="Asparaginase_C"/>
</dbReference>
<keyword evidence="2" id="KW-0378">Hydrolase</keyword>
<comment type="caution">
    <text evidence="7">The sequence shown here is derived from an EMBL/GenBank/DDBJ whole genome shotgun (WGS) entry which is preliminary data.</text>
</comment>
<protein>
    <submittedName>
        <fullName evidence="7">Asparaginase</fullName>
    </submittedName>
</protein>
<dbReference type="InterPro" id="IPR027473">
    <property type="entry name" value="L-asparaginase_C"/>
</dbReference>
<proteinExistence type="inferred from homology"/>
<evidence type="ECO:0000256" key="4">
    <source>
        <dbReference type="PROSITE-ProRule" id="PRU10100"/>
    </source>
</evidence>
<dbReference type="Pfam" id="PF00710">
    <property type="entry name" value="Asparaginase"/>
    <property type="match status" value="1"/>
</dbReference>
<dbReference type="SUPFAM" id="SSF53774">
    <property type="entry name" value="Glutaminase/Asparaginase"/>
    <property type="match status" value="1"/>
</dbReference>
<evidence type="ECO:0000259" key="5">
    <source>
        <dbReference type="Pfam" id="PF00710"/>
    </source>
</evidence>
<dbReference type="InterPro" id="IPR036152">
    <property type="entry name" value="Asp/glu_Ase-like_sf"/>
</dbReference>
<dbReference type="SFLD" id="SFLDS00057">
    <property type="entry name" value="Glutaminase/Asparaginase"/>
    <property type="match status" value="1"/>
</dbReference>
<dbReference type="PROSITE" id="PS00144">
    <property type="entry name" value="ASN_GLN_ASE_1"/>
    <property type="match status" value="1"/>
</dbReference>
<evidence type="ECO:0000256" key="3">
    <source>
        <dbReference type="PROSITE-ProRule" id="PRU10099"/>
    </source>
</evidence>
<evidence type="ECO:0000256" key="1">
    <source>
        <dbReference type="ARBA" id="ARBA00010518"/>
    </source>
</evidence>
<dbReference type="Gene3D" id="3.40.50.1170">
    <property type="entry name" value="L-asparaginase, N-terminal domain"/>
    <property type="match status" value="1"/>
</dbReference>
<feature type="domain" description="L-asparaginase N-terminal" evidence="5">
    <location>
        <begin position="12"/>
        <end position="197"/>
    </location>
</feature>
<dbReference type="Pfam" id="PF17763">
    <property type="entry name" value="Asparaginase_C"/>
    <property type="match status" value="1"/>
</dbReference>
<dbReference type="PROSITE" id="PS00917">
    <property type="entry name" value="ASN_GLN_ASE_2"/>
    <property type="match status" value="1"/>
</dbReference>
<dbReference type="EMBL" id="JBBKZT010000007">
    <property type="protein sequence ID" value="MEJ8848117.1"/>
    <property type="molecule type" value="Genomic_DNA"/>
</dbReference>
<feature type="active site" evidence="4">
    <location>
        <position position="99"/>
    </location>
</feature>
<accession>A0ABU8WKQ5</accession>
<dbReference type="PANTHER" id="PTHR11707:SF28">
    <property type="entry name" value="60 KDA LYSOPHOSPHOLIPASE"/>
    <property type="match status" value="1"/>
</dbReference>
<dbReference type="PROSITE" id="PS51732">
    <property type="entry name" value="ASN_GLN_ASE_3"/>
    <property type="match status" value="1"/>
</dbReference>
<evidence type="ECO:0000256" key="2">
    <source>
        <dbReference type="ARBA" id="ARBA00022801"/>
    </source>
</evidence>
<dbReference type="PIRSF" id="PIRSF001220">
    <property type="entry name" value="L-ASNase_gatD"/>
    <property type="match status" value="1"/>
</dbReference>
<comment type="similarity">
    <text evidence="1">Belongs to the asparaginase 1 family.</text>
</comment>
<dbReference type="InterPro" id="IPR020827">
    <property type="entry name" value="Asparaginase/glutaminase_AS1"/>
</dbReference>
<feature type="domain" description="Asparaginase/glutaminase C-terminal" evidence="6">
    <location>
        <begin position="224"/>
        <end position="323"/>
    </location>
</feature>
<dbReference type="Gene3D" id="3.40.50.40">
    <property type="match status" value="1"/>
</dbReference>
<dbReference type="Proteomes" id="UP001385892">
    <property type="component" value="Unassembled WGS sequence"/>
</dbReference>
<evidence type="ECO:0000313" key="8">
    <source>
        <dbReference type="Proteomes" id="UP001385892"/>
    </source>
</evidence>
<organism evidence="7 8">
    <name type="scientific">Variovorax rhizosphaerae</name>
    <dbReference type="NCBI Taxonomy" id="1836200"/>
    <lineage>
        <taxon>Bacteria</taxon>
        <taxon>Pseudomonadati</taxon>
        <taxon>Pseudomonadota</taxon>
        <taxon>Betaproteobacteria</taxon>
        <taxon>Burkholderiales</taxon>
        <taxon>Comamonadaceae</taxon>
        <taxon>Variovorax</taxon>
    </lineage>
</organism>
<evidence type="ECO:0000259" key="6">
    <source>
        <dbReference type="Pfam" id="PF17763"/>
    </source>
</evidence>
<reference evidence="7 8" key="1">
    <citation type="submission" date="2024-03" db="EMBL/GenBank/DDBJ databases">
        <title>Novel species of the genus Variovorax.</title>
        <authorList>
            <person name="Liu Q."/>
            <person name="Xin Y.-H."/>
        </authorList>
    </citation>
    <scope>NUCLEOTIDE SEQUENCE [LARGE SCALE GENOMIC DNA]</scope>
    <source>
        <strain evidence="7 8">KACC 18900</strain>
    </source>
</reference>
<evidence type="ECO:0000313" key="7">
    <source>
        <dbReference type="EMBL" id="MEJ8848117.1"/>
    </source>
</evidence>
<feature type="active site" evidence="3">
    <location>
        <position position="21"/>
    </location>
</feature>
<dbReference type="PANTHER" id="PTHR11707">
    <property type="entry name" value="L-ASPARAGINASE"/>
    <property type="match status" value="1"/>
</dbReference>
<dbReference type="InterPro" id="IPR004550">
    <property type="entry name" value="AsnASE_II"/>
</dbReference>
<dbReference type="InterPro" id="IPR027475">
    <property type="entry name" value="Asparaginase/glutaminase_AS2"/>
</dbReference>
<dbReference type="PRINTS" id="PR00139">
    <property type="entry name" value="ASNGLNASE"/>
</dbReference>
<gene>
    <name evidence="7" type="ORF">WKW82_15770</name>
</gene>
<dbReference type="SMART" id="SM00870">
    <property type="entry name" value="Asparaginase"/>
    <property type="match status" value="1"/>
</dbReference>
<dbReference type="PIRSF" id="PIRSF500176">
    <property type="entry name" value="L_ASNase"/>
    <property type="match status" value="1"/>
</dbReference>
<name>A0ABU8WKQ5_9BURK</name>